<dbReference type="Proteomes" id="UP000640583">
    <property type="component" value="Unassembled WGS sequence"/>
</dbReference>
<evidence type="ECO:0000313" key="2">
    <source>
        <dbReference type="EMBL" id="MBI1492101.1"/>
    </source>
</evidence>
<feature type="region of interest" description="Disordered" evidence="1">
    <location>
        <begin position="22"/>
        <end position="52"/>
    </location>
</feature>
<dbReference type="AlphaFoldDB" id="A0A8J7LNF0"/>
<keyword evidence="3" id="KW-1185">Reference proteome</keyword>
<protein>
    <submittedName>
        <fullName evidence="2">Uncharacterized protein</fullName>
    </submittedName>
</protein>
<proteinExistence type="predicted"/>
<dbReference type="EMBL" id="JADCKQ010000001">
    <property type="protein sequence ID" value="MBI1492101.1"/>
    <property type="molecule type" value="Genomic_DNA"/>
</dbReference>
<evidence type="ECO:0000256" key="1">
    <source>
        <dbReference type="SAM" id="MobiDB-lite"/>
    </source>
</evidence>
<accession>A0A8J7LNF0</accession>
<organism evidence="2 3">
    <name type="scientific">Halocynthiibacter styelae</name>
    <dbReference type="NCBI Taxonomy" id="2761955"/>
    <lineage>
        <taxon>Bacteria</taxon>
        <taxon>Pseudomonadati</taxon>
        <taxon>Pseudomonadota</taxon>
        <taxon>Alphaproteobacteria</taxon>
        <taxon>Rhodobacterales</taxon>
        <taxon>Paracoccaceae</taxon>
        <taxon>Halocynthiibacter</taxon>
    </lineage>
</organism>
<reference evidence="2" key="1">
    <citation type="submission" date="2020-10" db="EMBL/GenBank/DDBJ databases">
        <title>Paenihalocynthiibacter styelae gen. nov., sp. nov., isolated from stalked sea squirt Styela clava.</title>
        <authorList>
            <person name="Kim Y.-O."/>
            <person name="Yoon J.-H."/>
        </authorList>
    </citation>
    <scope>NUCLEOTIDE SEQUENCE</scope>
    <source>
        <strain evidence="2">MYP1-1</strain>
    </source>
</reference>
<dbReference type="RefSeq" id="WP_228847065.1">
    <property type="nucleotide sequence ID" value="NZ_JADCKQ010000001.1"/>
</dbReference>
<gene>
    <name evidence="2" type="ORF">H1D41_00465</name>
</gene>
<name>A0A8J7LNF0_9RHOB</name>
<comment type="caution">
    <text evidence="2">The sequence shown here is derived from an EMBL/GenBank/DDBJ whole genome shotgun (WGS) entry which is preliminary data.</text>
</comment>
<evidence type="ECO:0000313" key="3">
    <source>
        <dbReference type="Proteomes" id="UP000640583"/>
    </source>
</evidence>
<sequence>MNANMIFRLLLRFGPQLFAQFNKRRNTQQDGDVAQPGQPNQPPAPNGQNLQQSARMLQRLMRMFRI</sequence>